<evidence type="ECO:0000313" key="2">
    <source>
        <dbReference type="Proteomes" id="UP001596150"/>
    </source>
</evidence>
<sequence>MPRVFDCFTFFNELDLLEVRLNELDAVVDRFVLCESPYTFRGQPKPLVFQENRARFARFLPKIEHVVVDDLPLGGGNKERDYFKKERFQRNALKRGLRDAAPDDFVILCDIDEIPRASTIEAIVRADGPKCVHLLEMDYYIFLLNLAVASGWDKPRMARYGDVRKLQALRAGGPGWAPKERRILSVLRQWKRMTLGVRPRPWVRVPNAGWHFTSMNGPAAVREKMMAYSHINPDMESVPAIAKQIDDLLQKASLNKAPQFPRLETLQNLPDFVRDNPDRFAGLIATPDAAGDLPQTSSR</sequence>
<comment type="caution">
    <text evidence="1">The sequence shown here is derived from an EMBL/GenBank/DDBJ whole genome shotgun (WGS) entry which is preliminary data.</text>
</comment>
<dbReference type="EMBL" id="JBHSML010000007">
    <property type="protein sequence ID" value="MFC5517351.1"/>
    <property type="molecule type" value="Genomic_DNA"/>
</dbReference>
<name>A0ABW0PXN1_9HYPH</name>
<proteinExistence type="predicted"/>
<dbReference type="RefSeq" id="WP_266345508.1">
    <property type="nucleotide sequence ID" value="NZ_JAPKNH010000009.1"/>
</dbReference>
<dbReference type="InterPro" id="IPR006813">
    <property type="entry name" value="Glyco_trans_17"/>
</dbReference>
<dbReference type="Pfam" id="PF04724">
    <property type="entry name" value="Glyco_transf_17"/>
    <property type="match status" value="1"/>
</dbReference>
<protein>
    <recommendedName>
        <fullName evidence="3">Beta-1,4-mannosyl-glycoprotein beta-1,4-N-acetylglucosaminyltransferase</fullName>
    </recommendedName>
</protein>
<evidence type="ECO:0008006" key="3">
    <source>
        <dbReference type="Google" id="ProtNLM"/>
    </source>
</evidence>
<keyword evidence="2" id="KW-1185">Reference proteome</keyword>
<reference evidence="2" key="1">
    <citation type="journal article" date="2019" name="Int. J. Syst. Evol. Microbiol.">
        <title>The Global Catalogue of Microorganisms (GCM) 10K type strain sequencing project: providing services to taxonomists for standard genome sequencing and annotation.</title>
        <authorList>
            <consortium name="The Broad Institute Genomics Platform"/>
            <consortium name="The Broad Institute Genome Sequencing Center for Infectious Disease"/>
            <person name="Wu L."/>
            <person name="Ma J."/>
        </authorList>
    </citation>
    <scope>NUCLEOTIDE SEQUENCE [LARGE SCALE GENOMIC DNA]</scope>
    <source>
        <strain evidence="2">KACC 12633</strain>
    </source>
</reference>
<dbReference type="PANTHER" id="PTHR12224">
    <property type="entry name" value="BETA-1,4-MANNOSYL-GLYCOPROTEIN BETA-1,4-N-ACETYLGLUCOSAMINYL-TRANSFERASE"/>
    <property type="match status" value="1"/>
</dbReference>
<accession>A0ABW0PXN1</accession>
<evidence type="ECO:0000313" key="1">
    <source>
        <dbReference type="EMBL" id="MFC5517351.1"/>
    </source>
</evidence>
<dbReference type="Proteomes" id="UP001596150">
    <property type="component" value="Unassembled WGS sequence"/>
</dbReference>
<dbReference type="PANTHER" id="PTHR12224:SF0">
    <property type="entry name" value="BETA-1,4-MANNOSYL-GLYCOPROTEIN 4-BETA-N-ACETYLGLUCOSAMINYLTRANSFERASE"/>
    <property type="match status" value="1"/>
</dbReference>
<gene>
    <name evidence="1" type="ORF">ACFPP9_16315</name>
</gene>
<organism evidence="1 2">
    <name type="scientific">Kaistia terrae</name>
    <dbReference type="NCBI Taxonomy" id="537017"/>
    <lineage>
        <taxon>Bacteria</taxon>
        <taxon>Pseudomonadati</taxon>
        <taxon>Pseudomonadota</taxon>
        <taxon>Alphaproteobacteria</taxon>
        <taxon>Hyphomicrobiales</taxon>
        <taxon>Kaistiaceae</taxon>
        <taxon>Kaistia</taxon>
    </lineage>
</organism>